<name>A0ABU1JEZ3_9MICC</name>
<dbReference type="SUPFAM" id="SSF103473">
    <property type="entry name" value="MFS general substrate transporter"/>
    <property type="match status" value="1"/>
</dbReference>
<evidence type="ECO:0000256" key="1">
    <source>
        <dbReference type="ARBA" id="ARBA00004651"/>
    </source>
</evidence>
<feature type="transmembrane region" description="Helical" evidence="6">
    <location>
        <begin position="412"/>
        <end position="430"/>
    </location>
</feature>
<dbReference type="Gene3D" id="1.20.1250.20">
    <property type="entry name" value="MFS general substrate transporter like domains"/>
    <property type="match status" value="1"/>
</dbReference>
<keyword evidence="5 6" id="KW-0472">Membrane</keyword>
<keyword evidence="2" id="KW-0813">Transport</keyword>
<dbReference type="Proteomes" id="UP001185069">
    <property type="component" value="Unassembled WGS sequence"/>
</dbReference>
<keyword evidence="3 6" id="KW-0812">Transmembrane</keyword>
<feature type="transmembrane region" description="Helical" evidence="6">
    <location>
        <begin position="305"/>
        <end position="327"/>
    </location>
</feature>
<evidence type="ECO:0000259" key="7">
    <source>
        <dbReference type="PROSITE" id="PS50850"/>
    </source>
</evidence>
<feature type="transmembrane region" description="Helical" evidence="6">
    <location>
        <begin position="366"/>
        <end position="391"/>
    </location>
</feature>
<evidence type="ECO:0000256" key="5">
    <source>
        <dbReference type="ARBA" id="ARBA00023136"/>
    </source>
</evidence>
<gene>
    <name evidence="8" type="ORF">JOE69_003255</name>
</gene>
<dbReference type="RefSeq" id="WP_309800532.1">
    <property type="nucleotide sequence ID" value="NZ_BAAAHY010000006.1"/>
</dbReference>
<feature type="transmembrane region" description="Helical" evidence="6">
    <location>
        <begin position="231"/>
        <end position="254"/>
    </location>
</feature>
<dbReference type="PANTHER" id="PTHR42718">
    <property type="entry name" value="MAJOR FACILITATOR SUPERFAMILY MULTIDRUG TRANSPORTER MFSC"/>
    <property type="match status" value="1"/>
</dbReference>
<dbReference type="PROSITE" id="PS51257">
    <property type="entry name" value="PROKAR_LIPOPROTEIN"/>
    <property type="match status" value="1"/>
</dbReference>
<feature type="transmembrane region" description="Helical" evidence="6">
    <location>
        <begin position="20"/>
        <end position="45"/>
    </location>
</feature>
<feature type="transmembrane region" description="Helical" evidence="6">
    <location>
        <begin position="57"/>
        <end position="74"/>
    </location>
</feature>
<accession>A0ABU1JEZ3</accession>
<comment type="caution">
    <text evidence="8">The sequence shown here is derived from an EMBL/GenBank/DDBJ whole genome shotgun (WGS) entry which is preliminary data.</text>
</comment>
<dbReference type="InterPro" id="IPR011701">
    <property type="entry name" value="MFS"/>
</dbReference>
<comment type="subcellular location">
    <subcellularLocation>
        <location evidence="1">Cell membrane</location>
        <topology evidence="1">Multi-pass membrane protein</topology>
    </subcellularLocation>
</comment>
<feature type="domain" description="Major facilitator superfamily (MFS) profile" evidence="7">
    <location>
        <begin position="19"/>
        <end position="480"/>
    </location>
</feature>
<evidence type="ECO:0000313" key="8">
    <source>
        <dbReference type="EMBL" id="MDR6271017.1"/>
    </source>
</evidence>
<dbReference type="PANTHER" id="PTHR42718:SF9">
    <property type="entry name" value="MAJOR FACILITATOR SUPERFAMILY MULTIDRUG TRANSPORTER MFSC"/>
    <property type="match status" value="1"/>
</dbReference>
<dbReference type="EMBL" id="JAVDQF010000001">
    <property type="protein sequence ID" value="MDR6271017.1"/>
    <property type="molecule type" value="Genomic_DNA"/>
</dbReference>
<feature type="transmembrane region" description="Helical" evidence="6">
    <location>
        <begin position="334"/>
        <end position="354"/>
    </location>
</feature>
<feature type="transmembrane region" description="Helical" evidence="6">
    <location>
        <begin position="275"/>
        <end position="293"/>
    </location>
</feature>
<evidence type="ECO:0000256" key="2">
    <source>
        <dbReference type="ARBA" id="ARBA00022448"/>
    </source>
</evidence>
<reference evidence="8 9" key="1">
    <citation type="submission" date="2023-07" db="EMBL/GenBank/DDBJ databases">
        <title>Sequencing the genomes of 1000 actinobacteria strains.</title>
        <authorList>
            <person name="Klenk H.-P."/>
        </authorList>
    </citation>
    <scope>NUCLEOTIDE SEQUENCE [LARGE SCALE GENOMIC DNA]</scope>
    <source>
        <strain evidence="8 9">DSM 14555</strain>
    </source>
</reference>
<dbReference type="CDD" id="cd17321">
    <property type="entry name" value="MFS_MMR_MDR_like"/>
    <property type="match status" value="1"/>
</dbReference>
<keyword evidence="9" id="KW-1185">Reference proteome</keyword>
<feature type="transmembrane region" description="Helical" evidence="6">
    <location>
        <begin position="465"/>
        <end position="485"/>
    </location>
</feature>
<evidence type="ECO:0000256" key="4">
    <source>
        <dbReference type="ARBA" id="ARBA00022989"/>
    </source>
</evidence>
<feature type="transmembrane region" description="Helical" evidence="6">
    <location>
        <begin position="112"/>
        <end position="134"/>
    </location>
</feature>
<dbReference type="PROSITE" id="PS50850">
    <property type="entry name" value="MFS"/>
    <property type="match status" value="1"/>
</dbReference>
<sequence length="495" mass="51197">MTSTTTRPKPQRKAPHPGLVLALMCACTILVIGFVASINLAAPLISRSQLQPSASNLLWIVDIYVVIFASFVLPSGAAGDRFGRKGVLTTGLIVFALGAALCALAPDVLLMLLGRTVTGFGAALVLPNCVGMIVNVTPAEHRNRALGIWAATTGFGGVIGNLGGGALLSTGSWQSLFIAAAAIAALLAVCMGIAAPRTARHQRNLDPMGTLLFVLAVLALLIGVIEGPEQGWASFTVLFAFCLGAVLIGAWVLVELRVRHPMLDPRLFRNPLLSSACFGMLIMFFGNFGLFYVNASVLQYSRGYSVLQAGLGILPTTIPVLLSPLYARKTRNRLGVPLTLGAAFLLTSLGLFGISQAAQQPHPVYALWLLVIGTGLALALPSLTTEIAAALPAEQAGIAGGLQSATRELGSAIGVAVVGTVLTVSFTQGLPVGLQTSHTVAQALLQAPEQHAAIIAAFTTGADTALLAASIITFLAGGVVVAGAFRARRFSRVPG</sequence>
<evidence type="ECO:0000256" key="3">
    <source>
        <dbReference type="ARBA" id="ARBA00022692"/>
    </source>
</evidence>
<dbReference type="InterPro" id="IPR036259">
    <property type="entry name" value="MFS_trans_sf"/>
</dbReference>
<proteinExistence type="predicted"/>
<evidence type="ECO:0000256" key="6">
    <source>
        <dbReference type="SAM" id="Phobius"/>
    </source>
</evidence>
<dbReference type="InterPro" id="IPR020846">
    <property type="entry name" value="MFS_dom"/>
</dbReference>
<feature type="transmembrane region" description="Helical" evidence="6">
    <location>
        <begin position="86"/>
        <end position="106"/>
    </location>
</feature>
<evidence type="ECO:0000313" key="9">
    <source>
        <dbReference type="Proteomes" id="UP001185069"/>
    </source>
</evidence>
<feature type="transmembrane region" description="Helical" evidence="6">
    <location>
        <begin position="146"/>
        <end position="167"/>
    </location>
</feature>
<feature type="transmembrane region" description="Helical" evidence="6">
    <location>
        <begin position="207"/>
        <end position="225"/>
    </location>
</feature>
<protein>
    <submittedName>
        <fullName evidence="8">MFS family permease</fullName>
    </submittedName>
</protein>
<dbReference type="Pfam" id="PF07690">
    <property type="entry name" value="MFS_1"/>
    <property type="match status" value="1"/>
</dbReference>
<feature type="transmembrane region" description="Helical" evidence="6">
    <location>
        <begin position="173"/>
        <end position="195"/>
    </location>
</feature>
<keyword evidence="4 6" id="KW-1133">Transmembrane helix</keyword>
<organism evidence="8 9">
    <name type="scientific">Arthrobacter russicus</name>
    <dbReference type="NCBI Taxonomy" id="172040"/>
    <lineage>
        <taxon>Bacteria</taxon>
        <taxon>Bacillati</taxon>
        <taxon>Actinomycetota</taxon>
        <taxon>Actinomycetes</taxon>
        <taxon>Micrococcales</taxon>
        <taxon>Micrococcaceae</taxon>
        <taxon>Arthrobacter</taxon>
    </lineage>
</organism>